<comment type="caution">
    <text evidence="2">The sequence shown here is derived from an EMBL/GenBank/DDBJ whole genome shotgun (WGS) entry which is preliminary data.</text>
</comment>
<gene>
    <name evidence="2" type="ORF">IF129_01500</name>
</gene>
<dbReference type="InterPro" id="IPR036188">
    <property type="entry name" value="FAD/NAD-bd_sf"/>
</dbReference>
<evidence type="ECO:0000313" key="2">
    <source>
        <dbReference type="EMBL" id="MBD3930250.1"/>
    </source>
</evidence>
<accession>A0A927EV56</accession>
<dbReference type="PANTHER" id="PTHR43734">
    <property type="entry name" value="PHYTOENE DESATURASE"/>
    <property type="match status" value="1"/>
</dbReference>
<proteinExistence type="predicted"/>
<sequence>MARVVVIGAGLGALAGAARLATAGHRVTVYERSRTYGGGVRALTRDGFTFDTGPALLHLPAVWRDLFLKTGREPLESHVTLRQLDPGAVHRFADGTEVPLPVTRSGLIGALDAGLGAGAGRRWTDLLVRARAVWDATRRPLLEEPLTDAPPPTDPYPALRRRGLLRRRVPTLAEVAADELADPRAAALLESYAVAYGLDPRTAPASTTVLPYVEHTFGSWRVAGGMRALADAVYRRCVERGVEVVLGTPVADVPVRAGRACGVVLADGTEVAADAVVDGRCPHAGTAPGRARLTVLLALRGGRPPGAPHRTVVHAPDRDVALAGLFDGARPLAAPTVTVLRPDDASSVPDAEHEAVSVTATVPPHAPATAAGAPYTTTDWSDPATVAAAVEQLAAAAGTVVPELAERLLWHAVHTPADAERETGAPGGTVPVPALAGAPDTYRQAPNLAPTPGRYAVGGWAHPGGGPAHAGMSGALVAGLITEGPHWRGSS</sequence>
<name>A0A927EV56_9ACTN</name>
<organism evidence="2 3">
    <name type="scientific">Streptomyces chumphonensis</name>
    <dbReference type="NCBI Taxonomy" id="1214925"/>
    <lineage>
        <taxon>Bacteria</taxon>
        <taxon>Bacillati</taxon>
        <taxon>Actinomycetota</taxon>
        <taxon>Actinomycetes</taxon>
        <taxon>Kitasatosporales</taxon>
        <taxon>Streptomycetaceae</taxon>
        <taxon>Streptomyces</taxon>
    </lineage>
</organism>
<dbReference type="SUPFAM" id="SSF51905">
    <property type="entry name" value="FAD/NAD(P)-binding domain"/>
    <property type="match status" value="1"/>
</dbReference>
<dbReference type="RefSeq" id="WP_191207544.1">
    <property type="nucleotide sequence ID" value="NZ_BAABKL010000039.1"/>
</dbReference>
<evidence type="ECO:0000259" key="1">
    <source>
        <dbReference type="Pfam" id="PF01593"/>
    </source>
</evidence>
<dbReference type="Proteomes" id="UP000632289">
    <property type="component" value="Unassembled WGS sequence"/>
</dbReference>
<feature type="domain" description="Amine oxidase" evidence="1">
    <location>
        <begin position="14"/>
        <end position="277"/>
    </location>
</feature>
<evidence type="ECO:0000313" key="3">
    <source>
        <dbReference type="Proteomes" id="UP000632289"/>
    </source>
</evidence>
<dbReference type="GO" id="GO:0016491">
    <property type="term" value="F:oxidoreductase activity"/>
    <property type="evidence" value="ECO:0007669"/>
    <property type="project" value="InterPro"/>
</dbReference>
<dbReference type="InterPro" id="IPR002937">
    <property type="entry name" value="Amino_oxidase"/>
</dbReference>
<dbReference type="Gene3D" id="3.50.50.60">
    <property type="entry name" value="FAD/NAD(P)-binding domain"/>
    <property type="match status" value="2"/>
</dbReference>
<dbReference type="EMBL" id="JACXYU010000001">
    <property type="protein sequence ID" value="MBD3930250.1"/>
    <property type="molecule type" value="Genomic_DNA"/>
</dbReference>
<protein>
    <submittedName>
        <fullName evidence="2">NAD(P)/FAD-dependent oxidoreductase</fullName>
    </submittedName>
</protein>
<reference evidence="2" key="1">
    <citation type="submission" date="2020-09" db="EMBL/GenBank/DDBJ databases">
        <title>Secondary metabolite and genome analysis of marine Streptomyces chumphonensis KK1-2T.</title>
        <authorList>
            <person name="Phongsopitanun W."/>
            <person name="Kanchanasin P."/>
            <person name="Pittayakhajonwut P."/>
            <person name="Suwanborirux K."/>
            <person name="Tanasupawat S."/>
        </authorList>
    </citation>
    <scope>NUCLEOTIDE SEQUENCE</scope>
    <source>
        <strain evidence="2">KK1-2</strain>
    </source>
</reference>
<dbReference type="AlphaFoldDB" id="A0A927EV56"/>
<dbReference type="PANTHER" id="PTHR43734:SF1">
    <property type="entry name" value="PHYTOENE DESATURASE"/>
    <property type="match status" value="1"/>
</dbReference>
<keyword evidence="3" id="KW-1185">Reference proteome</keyword>
<dbReference type="Pfam" id="PF01593">
    <property type="entry name" value="Amino_oxidase"/>
    <property type="match status" value="1"/>
</dbReference>